<protein>
    <submittedName>
        <fullName evidence="6">ABC-2 type transport system ATP-binding protein</fullName>
    </submittedName>
</protein>
<dbReference type="Gene3D" id="3.40.50.300">
    <property type="entry name" value="P-loop containing nucleotide triphosphate hydrolases"/>
    <property type="match status" value="1"/>
</dbReference>
<keyword evidence="7" id="KW-1185">Reference proteome</keyword>
<dbReference type="PROSITE" id="PS50893">
    <property type="entry name" value="ABC_TRANSPORTER_2"/>
    <property type="match status" value="1"/>
</dbReference>
<reference evidence="6 7" key="1">
    <citation type="submission" date="2016-11" db="EMBL/GenBank/DDBJ databases">
        <authorList>
            <person name="Jaros S."/>
            <person name="Januszkiewicz K."/>
            <person name="Wedrychowicz H."/>
        </authorList>
    </citation>
    <scope>NUCLEOTIDE SEQUENCE [LARGE SCALE GENOMIC DNA]</scope>
    <source>
        <strain evidence="6 7">DSM 3090</strain>
    </source>
</reference>
<dbReference type="InterPro" id="IPR027417">
    <property type="entry name" value="P-loop_NTPase"/>
</dbReference>
<dbReference type="OrthoDB" id="9809205at2"/>
<evidence type="ECO:0000256" key="3">
    <source>
        <dbReference type="ARBA" id="ARBA00022741"/>
    </source>
</evidence>
<keyword evidence="3" id="KW-0547">Nucleotide-binding</keyword>
<evidence type="ECO:0000256" key="2">
    <source>
        <dbReference type="ARBA" id="ARBA00022448"/>
    </source>
</evidence>
<dbReference type="GO" id="GO:0016887">
    <property type="term" value="F:ATP hydrolysis activity"/>
    <property type="evidence" value="ECO:0007669"/>
    <property type="project" value="InterPro"/>
</dbReference>
<dbReference type="InterPro" id="IPR017871">
    <property type="entry name" value="ABC_transporter-like_CS"/>
</dbReference>
<dbReference type="STRING" id="1121331.SAMN02745248_01699"/>
<keyword evidence="2" id="KW-0813">Transport</keyword>
<evidence type="ECO:0000256" key="4">
    <source>
        <dbReference type="ARBA" id="ARBA00022840"/>
    </source>
</evidence>
<keyword evidence="4 6" id="KW-0067">ATP-binding</keyword>
<proteinExistence type="inferred from homology"/>
<dbReference type="RefSeq" id="WP_072903669.1">
    <property type="nucleotide sequence ID" value="NZ_FRAD01000013.1"/>
</dbReference>
<evidence type="ECO:0000259" key="5">
    <source>
        <dbReference type="PROSITE" id="PS50893"/>
    </source>
</evidence>
<dbReference type="AlphaFoldDB" id="A0A1M6PHB0"/>
<dbReference type="Proteomes" id="UP000183952">
    <property type="component" value="Unassembled WGS sequence"/>
</dbReference>
<dbReference type="PROSITE" id="PS00211">
    <property type="entry name" value="ABC_TRANSPORTER_1"/>
    <property type="match status" value="1"/>
</dbReference>
<gene>
    <name evidence="6" type="ORF">SAMN02745248_01699</name>
</gene>
<organism evidence="6 7">
    <name type="scientific">Hathewaya proteolytica DSM 3090</name>
    <dbReference type="NCBI Taxonomy" id="1121331"/>
    <lineage>
        <taxon>Bacteria</taxon>
        <taxon>Bacillati</taxon>
        <taxon>Bacillota</taxon>
        <taxon>Clostridia</taxon>
        <taxon>Eubacteriales</taxon>
        <taxon>Clostridiaceae</taxon>
        <taxon>Hathewaya</taxon>
    </lineage>
</organism>
<feature type="domain" description="ABC transporter" evidence="5">
    <location>
        <begin position="4"/>
        <end position="230"/>
    </location>
</feature>
<evidence type="ECO:0000313" key="7">
    <source>
        <dbReference type="Proteomes" id="UP000183952"/>
    </source>
</evidence>
<dbReference type="GO" id="GO:0005524">
    <property type="term" value="F:ATP binding"/>
    <property type="evidence" value="ECO:0007669"/>
    <property type="project" value="UniProtKB-KW"/>
</dbReference>
<sequence>MDILKVENLCKSYKKKVLDDVSFAIKPGEIIGLVGPNGVGKTTLMKIICLLANADSGNVSICDLSSKGNREQYLSKLSCTIETPALYENLTGYDNIEFIRDLNKVSKERMKEILDFVGVGKMIKEKVKNYSLGMKQRIGLGIALLTSPNLLILDEPTNGLDPDGSAEFRKQLLQLVDKKDMAILISSHILSELDKTCTKILFLKEGRIIESNVEEVRTNNKKITLTCENPDQVEESLGQFKNIRSIIKLNDHRICIKLSNESLKDVLTKLISEKEMFNDIEISSDDINDVYTSIYGGV</sequence>
<evidence type="ECO:0000256" key="1">
    <source>
        <dbReference type="ARBA" id="ARBA00005417"/>
    </source>
</evidence>
<evidence type="ECO:0000313" key="6">
    <source>
        <dbReference type="EMBL" id="SHK07277.1"/>
    </source>
</evidence>
<dbReference type="InterPro" id="IPR003593">
    <property type="entry name" value="AAA+_ATPase"/>
</dbReference>
<dbReference type="InterPro" id="IPR003439">
    <property type="entry name" value="ABC_transporter-like_ATP-bd"/>
</dbReference>
<dbReference type="SUPFAM" id="SSF52540">
    <property type="entry name" value="P-loop containing nucleoside triphosphate hydrolases"/>
    <property type="match status" value="1"/>
</dbReference>
<dbReference type="PANTHER" id="PTHR43335">
    <property type="entry name" value="ABC TRANSPORTER, ATP-BINDING PROTEIN"/>
    <property type="match status" value="1"/>
</dbReference>
<dbReference type="EMBL" id="FRAD01000013">
    <property type="protein sequence ID" value="SHK07277.1"/>
    <property type="molecule type" value="Genomic_DNA"/>
</dbReference>
<comment type="similarity">
    <text evidence="1">Belongs to the ABC transporter superfamily.</text>
</comment>
<dbReference type="Pfam" id="PF00005">
    <property type="entry name" value="ABC_tran"/>
    <property type="match status" value="1"/>
</dbReference>
<dbReference type="PANTHER" id="PTHR43335:SF4">
    <property type="entry name" value="ABC TRANSPORTER, ATP-BINDING PROTEIN"/>
    <property type="match status" value="1"/>
</dbReference>
<name>A0A1M6PHB0_9CLOT</name>
<dbReference type="SMART" id="SM00382">
    <property type="entry name" value="AAA"/>
    <property type="match status" value="1"/>
</dbReference>
<accession>A0A1M6PHB0</accession>